<dbReference type="OrthoDB" id="593669at2759"/>
<dbReference type="RefSeq" id="XP_040969622.1">
    <property type="nucleotide sequence ID" value="XM_041113688.1"/>
</dbReference>
<evidence type="ECO:0000313" key="5">
    <source>
        <dbReference type="Proteomes" id="UP000818029"/>
    </source>
</evidence>
<dbReference type="GO" id="GO:0005634">
    <property type="term" value="C:nucleus"/>
    <property type="evidence" value="ECO:0000318"/>
    <property type="project" value="GO_Central"/>
</dbReference>
<gene>
    <name evidence="6 7 8 9 10 11 12 13" type="primary">LOC107905692</name>
</gene>
<evidence type="ECO:0000313" key="13">
    <source>
        <dbReference type="RefSeq" id="XP_040969625.1"/>
    </source>
</evidence>
<reference evidence="5" key="1">
    <citation type="journal article" date="2020" name="Nat. Genet.">
        <title>Genomic diversifications of five Gossypium allopolyploid species and their impact on cotton improvement.</title>
        <authorList>
            <person name="Chen Z.J."/>
            <person name="Sreedasyam A."/>
            <person name="Ando A."/>
            <person name="Song Q."/>
            <person name="De Santiago L.M."/>
            <person name="Hulse-Kemp A.M."/>
            <person name="Ding M."/>
            <person name="Ye W."/>
            <person name="Kirkbride R.C."/>
            <person name="Jenkins J."/>
            <person name="Plott C."/>
            <person name="Lovell J."/>
            <person name="Lin Y.M."/>
            <person name="Vaughn R."/>
            <person name="Liu B."/>
            <person name="Simpson S."/>
            <person name="Scheffler B.E."/>
            <person name="Wen L."/>
            <person name="Saski C.A."/>
            <person name="Grover C.E."/>
            <person name="Hu G."/>
            <person name="Conover J.L."/>
            <person name="Carlson J.W."/>
            <person name="Shu S."/>
            <person name="Boston L.B."/>
            <person name="Williams M."/>
            <person name="Peterson D.G."/>
            <person name="McGee K."/>
            <person name="Jones D.C."/>
            <person name="Wendel J.F."/>
            <person name="Stelly D.M."/>
            <person name="Grimwood J."/>
            <person name="Schmutz J."/>
        </authorList>
    </citation>
    <scope>NUCLEOTIDE SEQUENCE [LARGE SCALE GENOMIC DNA]</scope>
    <source>
        <strain evidence="5">cv. TM-1</strain>
    </source>
</reference>
<feature type="region of interest" description="Leucine repeat II (LRII)" evidence="3">
    <location>
        <begin position="336"/>
        <end position="368"/>
    </location>
</feature>
<comment type="caution">
    <text evidence="3">Lacks conserved residue(s) required for the propagation of feature annotation.</text>
</comment>
<evidence type="ECO:0000313" key="6">
    <source>
        <dbReference type="RefSeq" id="XP_016687887.1"/>
    </source>
</evidence>
<keyword evidence="2" id="KW-0804">Transcription</keyword>
<evidence type="ECO:0000313" key="12">
    <source>
        <dbReference type="RefSeq" id="XP_040969624.1"/>
    </source>
</evidence>
<organism evidence="5 9">
    <name type="scientific">Gossypium hirsutum</name>
    <name type="common">Upland cotton</name>
    <name type="synonym">Gossypium mexicanum</name>
    <dbReference type="NCBI Taxonomy" id="3635"/>
    <lineage>
        <taxon>Eukaryota</taxon>
        <taxon>Viridiplantae</taxon>
        <taxon>Streptophyta</taxon>
        <taxon>Embryophyta</taxon>
        <taxon>Tracheophyta</taxon>
        <taxon>Spermatophyta</taxon>
        <taxon>Magnoliopsida</taxon>
        <taxon>eudicotyledons</taxon>
        <taxon>Gunneridae</taxon>
        <taxon>Pentapetalae</taxon>
        <taxon>rosids</taxon>
        <taxon>malvids</taxon>
        <taxon>Malvales</taxon>
        <taxon>Malvaceae</taxon>
        <taxon>Malvoideae</taxon>
        <taxon>Gossypium</taxon>
    </lineage>
</organism>
<dbReference type="InterPro" id="IPR005202">
    <property type="entry name" value="TF_GRAS"/>
</dbReference>
<evidence type="ECO:0000313" key="9">
    <source>
        <dbReference type="RefSeq" id="XP_040969621.1"/>
    </source>
</evidence>
<dbReference type="AlphaFoldDB" id="A0A1U8JHU0"/>
<keyword evidence="5" id="KW-1185">Reference proteome</keyword>
<proteinExistence type="inferred from homology"/>
<dbReference type="RefSeq" id="XP_016687887.1">
    <property type="nucleotide sequence ID" value="XM_016832398.1"/>
</dbReference>
<evidence type="ECO:0000256" key="4">
    <source>
        <dbReference type="SAM" id="MobiDB-lite"/>
    </source>
</evidence>
<evidence type="ECO:0000313" key="10">
    <source>
        <dbReference type="RefSeq" id="XP_040969622.1"/>
    </source>
</evidence>
<dbReference type="GeneID" id="107905692"/>
<evidence type="ECO:0000313" key="8">
    <source>
        <dbReference type="RefSeq" id="XP_040969620.1"/>
    </source>
</evidence>
<feature type="compositionally biased region" description="Polar residues" evidence="4">
    <location>
        <begin position="105"/>
        <end position="120"/>
    </location>
</feature>
<feature type="short sequence motif" description="VHIID" evidence="3">
    <location>
        <begin position="286"/>
        <end position="290"/>
    </location>
</feature>
<accession>A0A1U8JHU0</accession>
<dbReference type="RefSeq" id="XP_040969620.1">
    <property type="nucleotide sequence ID" value="XM_041113686.1"/>
</dbReference>
<name>A0A1U8JHU0_GOSHI</name>
<dbReference type="RefSeq" id="XP_040969625.1">
    <property type="nucleotide sequence ID" value="XM_041113691.1"/>
</dbReference>
<evidence type="ECO:0000313" key="11">
    <source>
        <dbReference type="RefSeq" id="XP_040969623.1"/>
    </source>
</evidence>
<protein>
    <submittedName>
        <fullName evidence="6 7 8">Scarecrow-like protein 13</fullName>
    </submittedName>
</protein>
<evidence type="ECO:0000313" key="7">
    <source>
        <dbReference type="RefSeq" id="XP_040969619.1"/>
    </source>
</evidence>
<dbReference type="RefSeq" id="XP_040969623.1">
    <property type="nucleotide sequence ID" value="XM_041113689.1"/>
</dbReference>
<feature type="region of interest" description="Leucine repeat I (LRI)" evidence="3">
    <location>
        <begin position="176"/>
        <end position="236"/>
    </location>
</feature>
<evidence type="ECO:0000256" key="3">
    <source>
        <dbReference type="PROSITE-ProRule" id="PRU01191"/>
    </source>
</evidence>
<sequence>MRASPKHQNPATIRRLYDQPVKENDPFYLSRIQMLDNNACSNTGGQGTDVSFQTCKDQVFTLESSMAGAGFVAYDSLSAVSISSSRSPFSPHGSQSCLSDPRPSPDNTDGSPYSGSSVVDDSNKLKHKLRELELSLLGPESDTVDSCNGCFITGDHQAASMASFNCAQLVDLVPKLNLKQILVACGQALHDDDMLTVTGLMHVLEKMVSVSGEPIQRLGAYVLEGLRARLESSGSNIYRALKCKEPTSSELMSYMHILFRICPYWKFAYTSGNVVIKEVLEYEGKVHIIDFQIAQGTQWMFLIAALAKRPGGPPSIRITGIDDSQSNHARGGGLHIVGQRLSEFARSYNVPFEFHDAAMSGCEIQLEHLKVHPGEALAVNFPYVLHHMPDESVSIWNHRDRLLRLVKSLSPKVVTLTEQESNTNTSPFFSRYLETLDYYSAMFESIDVACPRDDKQRINAEQHCVARDIVNMIACEGPERVERHELHGKWRSRFMMAGFSQYPLSSSVAMAVRDMLEEYDHKYRLEEREGALYLGWVNRAMATFSAWRDSKQIRVAQRARERTPSCKGPAKKAVYEP</sequence>
<feature type="region of interest" description="SAW" evidence="3">
    <location>
        <begin position="474"/>
        <end position="548"/>
    </location>
</feature>
<reference evidence="7 8" key="2">
    <citation type="submission" date="2025-05" db="UniProtKB">
        <authorList>
            <consortium name="RefSeq"/>
        </authorList>
    </citation>
    <scope>IDENTIFICATION</scope>
    <source>
        <tissue evidence="6">Leaf</tissue>
    </source>
</reference>
<feature type="region of interest" description="Disordered" evidence="4">
    <location>
        <begin position="558"/>
        <end position="577"/>
    </location>
</feature>
<dbReference type="GO" id="GO:0006355">
    <property type="term" value="P:regulation of DNA-templated transcription"/>
    <property type="evidence" value="ECO:0000318"/>
    <property type="project" value="GO_Central"/>
</dbReference>
<comment type="similarity">
    <text evidence="3">Belongs to the GRAS family.</text>
</comment>
<dbReference type="Proteomes" id="UP000818029">
    <property type="component" value="Chromosome A05"/>
</dbReference>
<dbReference type="RefSeq" id="XP_040969619.1">
    <property type="nucleotide sequence ID" value="XM_041113685.1"/>
</dbReference>
<feature type="region of interest" description="VHIID" evidence="3">
    <location>
        <begin position="255"/>
        <end position="320"/>
    </location>
</feature>
<dbReference type="GO" id="GO:0043565">
    <property type="term" value="F:sequence-specific DNA binding"/>
    <property type="evidence" value="ECO:0000318"/>
    <property type="project" value="GO_Central"/>
</dbReference>
<dbReference type="PaxDb" id="3635-A0A1U8JHU0"/>
<dbReference type="RefSeq" id="XP_040969624.1">
    <property type="nucleotide sequence ID" value="XM_041113690.1"/>
</dbReference>
<dbReference type="RefSeq" id="XP_040969621.1">
    <property type="nucleotide sequence ID" value="XM_041113687.1"/>
</dbReference>
<keyword evidence="1" id="KW-0805">Transcription regulation</keyword>
<evidence type="ECO:0000256" key="1">
    <source>
        <dbReference type="ARBA" id="ARBA00023015"/>
    </source>
</evidence>
<dbReference type="STRING" id="3635.A0A1U8JHU0"/>
<dbReference type="PROSITE" id="PS50985">
    <property type="entry name" value="GRAS"/>
    <property type="match status" value="1"/>
</dbReference>
<dbReference type="GO" id="GO:0003700">
    <property type="term" value="F:DNA-binding transcription factor activity"/>
    <property type="evidence" value="ECO:0000318"/>
    <property type="project" value="GO_Central"/>
</dbReference>
<dbReference type="PANTHER" id="PTHR31636">
    <property type="entry name" value="OSJNBA0084A10.13 PROTEIN-RELATED"/>
    <property type="match status" value="1"/>
</dbReference>
<evidence type="ECO:0000256" key="2">
    <source>
        <dbReference type="ARBA" id="ARBA00023163"/>
    </source>
</evidence>
<feature type="region of interest" description="Disordered" evidence="4">
    <location>
        <begin position="88"/>
        <end position="120"/>
    </location>
</feature>
<dbReference type="KEGG" id="ghi:107905692"/>
<dbReference type="Pfam" id="PF03514">
    <property type="entry name" value="GRAS"/>
    <property type="match status" value="1"/>
</dbReference>